<gene>
    <name evidence="2" type="ORF">NC797_00015</name>
</gene>
<organism evidence="2 3">
    <name type="scientific">Terrihalobacillus insolitus</name>
    <dbReference type="NCBI Taxonomy" id="2950438"/>
    <lineage>
        <taxon>Bacteria</taxon>
        <taxon>Bacillati</taxon>
        <taxon>Bacillota</taxon>
        <taxon>Bacilli</taxon>
        <taxon>Bacillales</taxon>
        <taxon>Bacillaceae</taxon>
        <taxon>Terrihalobacillus</taxon>
    </lineage>
</organism>
<evidence type="ECO:0000313" key="2">
    <source>
        <dbReference type="EMBL" id="MDC3422888.1"/>
    </source>
</evidence>
<accession>A0A9X4ALW2</accession>
<dbReference type="Pfam" id="PF10732">
    <property type="entry name" value="DUF2524"/>
    <property type="match status" value="1"/>
</dbReference>
<dbReference type="Proteomes" id="UP001145050">
    <property type="component" value="Unassembled WGS sequence"/>
</dbReference>
<evidence type="ECO:0000256" key="1">
    <source>
        <dbReference type="SAM" id="Coils"/>
    </source>
</evidence>
<reference evidence="2" key="1">
    <citation type="submission" date="2022-06" db="EMBL/GenBank/DDBJ databases">
        <title>Aquibacillus sp. a new bacterium isolated from soil saline samples.</title>
        <authorList>
            <person name="Galisteo C."/>
            <person name="De La Haba R."/>
            <person name="Sanchez-Porro C."/>
            <person name="Ventosa A."/>
        </authorList>
    </citation>
    <scope>NUCLEOTIDE SEQUENCE</scope>
    <source>
        <strain evidence="2">3ASR75-11</strain>
    </source>
</reference>
<evidence type="ECO:0000313" key="3">
    <source>
        <dbReference type="Proteomes" id="UP001145050"/>
    </source>
</evidence>
<dbReference type="InterPro" id="IPR019668">
    <property type="entry name" value="Uncharacterised_YtzC"/>
</dbReference>
<dbReference type="AlphaFoldDB" id="A0A9X4ALW2"/>
<dbReference type="EMBL" id="JAMQKB010000001">
    <property type="protein sequence ID" value="MDC3422888.1"/>
    <property type="molecule type" value="Genomic_DNA"/>
</dbReference>
<feature type="coiled-coil region" evidence="1">
    <location>
        <begin position="32"/>
        <end position="94"/>
    </location>
</feature>
<proteinExistence type="predicted"/>
<comment type="caution">
    <text evidence="2">The sequence shown here is derived from an EMBL/GenBank/DDBJ whole genome shotgun (WGS) entry which is preliminary data.</text>
</comment>
<name>A0A9X4ALW2_9BACI</name>
<keyword evidence="1" id="KW-0175">Coiled coil</keyword>
<keyword evidence="3" id="KW-1185">Reference proteome</keyword>
<dbReference type="RefSeq" id="WP_272434511.1">
    <property type="nucleotide sequence ID" value="NZ_JAMQKB010000001.1"/>
</dbReference>
<protein>
    <submittedName>
        <fullName evidence="2">YtzC family protein</fullName>
    </submittedName>
</protein>
<sequence>MKKVSAVAVNCSMYGNGGLEQSKVEVMIVATRESVQQLIEEATIRLSEAENQLKITNRNGFEVDDSYSNSQQRLSEMEDAIKKMMDSANHQQREQLHRLHLRVSQTLNDMILDQI</sequence>